<protein>
    <submittedName>
        <fullName evidence="4">FAD-binding protein</fullName>
    </submittedName>
</protein>
<dbReference type="InterPro" id="IPR003953">
    <property type="entry name" value="FAD-dep_OxRdtase_2_FAD-bd"/>
</dbReference>
<proteinExistence type="predicted"/>
<reference evidence="4" key="2">
    <citation type="submission" date="2021-04" db="EMBL/GenBank/DDBJ databases">
        <authorList>
            <person name="Gilroy R."/>
        </authorList>
    </citation>
    <scope>NUCLEOTIDE SEQUENCE</scope>
    <source>
        <strain evidence="4">ChiBcec15-3976</strain>
    </source>
</reference>
<dbReference type="InterPro" id="IPR027477">
    <property type="entry name" value="Succ_DH/fumarate_Rdtase_cat_sf"/>
</dbReference>
<evidence type="ECO:0000256" key="1">
    <source>
        <dbReference type="ARBA" id="ARBA00022630"/>
    </source>
</evidence>
<sequence>MRSAGMNEFTIETIHARVIVVGSGAAGFAAANALYDRGVRDVVIVTEHINCGTSRNTGSDKQTYYKLSLCGDDADSVRKMAETLYDGGCMDGDLALAEAAGSAECFFDLVRLGVPFPRNRYGEYAGYKTDHDPAQRASSAGPLTSKMMTEALQRETEQKNIPVYSGWLVVRILQCNNRVQGILCLGTEEGPEKDPVFRIFRAPAIIWATGGPAGIYYDSVYPHGHHGASGIAFLAGAKGRSLTEWQYGLASVRPRWNVSGTYMQVLPRMISTEEDGSDEREFLLSYFSSEEEALNRLFLKGYQWPFDVRKCNGGSSDIDLAVYQETVRKKRRVFLDFRSNPWNRTCESWHLSQEAERYLKAADAWFGTPVERLKHMNEPAVDFYRSRGIDLEKEPLEIALCAQHNNGGIAVDLWWRTSVEGLFAVGEAAGTHGIYRPGGAALNSGQVGARRAAAYIAAHQNEYTRMPLAEQCTQQAEEVVKMTAEIRNSSGENTAEYWIAFFQKKMSASAGPFRFCDEIFSLRDETEAFLCDFKTKVRVGTTGIKGVFLLEEVLLSQKMYLSAMADYIEKGAGNRGSAIYLPEQEANPEMKERIQEVRMDGSGQVVSAWRQPHPLPESSGAFEEVWRRYRKDQNIY</sequence>
<dbReference type="GO" id="GO:0005886">
    <property type="term" value="C:plasma membrane"/>
    <property type="evidence" value="ECO:0007669"/>
    <property type="project" value="TreeGrafter"/>
</dbReference>
<reference evidence="4" key="1">
    <citation type="journal article" date="2021" name="PeerJ">
        <title>Extensive microbial diversity within the chicken gut microbiome revealed by metagenomics and culture.</title>
        <authorList>
            <person name="Gilroy R."/>
            <person name="Ravi A."/>
            <person name="Getino M."/>
            <person name="Pursley I."/>
            <person name="Horton D.L."/>
            <person name="Alikhan N.F."/>
            <person name="Baker D."/>
            <person name="Gharbi K."/>
            <person name="Hall N."/>
            <person name="Watson M."/>
            <person name="Adriaenssens E.M."/>
            <person name="Foster-Nyarko E."/>
            <person name="Jarju S."/>
            <person name="Secka A."/>
            <person name="Antonio M."/>
            <person name="Oren A."/>
            <person name="Chaudhuri R.R."/>
            <person name="La Ragione R."/>
            <person name="Hildebrand F."/>
            <person name="Pallen M.J."/>
        </authorList>
    </citation>
    <scope>NUCLEOTIDE SEQUENCE</scope>
    <source>
        <strain evidence="4">ChiBcec15-3976</strain>
    </source>
</reference>
<dbReference type="PRINTS" id="PR00368">
    <property type="entry name" value="FADPNR"/>
</dbReference>
<dbReference type="PANTHER" id="PTHR11632:SF51">
    <property type="entry name" value="SUCCINATE DEHYDROGENASE [UBIQUINONE] FLAVOPROTEIN SUBUNIT, MITOCHONDRIAL"/>
    <property type="match status" value="1"/>
</dbReference>
<dbReference type="GO" id="GO:0009061">
    <property type="term" value="P:anaerobic respiration"/>
    <property type="evidence" value="ECO:0007669"/>
    <property type="project" value="TreeGrafter"/>
</dbReference>
<organism evidence="4 5">
    <name type="scientific">Candidatus Mediterraneibacter quadrami</name>
    <dbReference type="NCBI Taxonomy" id="2838684"/>
    <lineage>
        <taxon>Bacteria</taxon>
        <taxon>Bacillati</taxon>
        <taxon>Bacillota</taxon>
        <taxon>Clostridia</taxon>
        <taxon>Lachnospirales</taxon>
        <taxon>Lachnospiraceae</taxon>
        <taxon>Mediterraneibacter</taxon>
    </lineage>
</organism>
<dbReference type="SUPFAM" id="SSF51905">
    <property type="entry name" value="FAD/NAD(P)-binding domain"/>
    <property type="match status" value="1"/>
</dbReference>
<evidence type="ECO:0000259" key="3">
    <source>
        <dbReference type="Pfam" id="PF00890"/>
    </source>
</evidence>
<dbReference type="GO" id="GO:0000104">
    <property type="term" value="F:succinate dehydrogenase activity"/>
    <property type="evidence" value="ECO:0007669"/>
    <property type="project" value="TreeGrafter"/>
</dbReference>
<evidence type="ECO:0000313" key="5">
    <source>
        <dbReference type="Proteomes" id="UP000823909"/>
    </source>
</evidence>
<name>A0A9D2U810_9FIRM</name>
<keyword evidence="1" id="KW-0285">Flavoprotein</keyword>
<dbReference type="EMBL" id="DWUU01000040">
    <property type="protein sequence ID" value="HJD42664.1"/>
    <property type="molecule type" value="Genomic_DNA"/>
</dbReference>
<dbReference type="GO" id="GO:0009055">
    <property type="term" value="F:electron transfer activity"/>
    <property type="evidence" value="ECO:0007669"/>
    <property type="project" value="TreeGrafter"/>
</dbReference>
<feature type="domain" description="FAD-dependent oxidoreductase 2 FAD-binding" evidence="3">
    <location>
        <begin position="371"/>
        <end position="442"/>
    </location>
</feature>
<comment type="caution">
    <text evidence="4">The sequence shown here is derived from an EMBL/GenBank/DDBJ whole genome shotgun (WGS) entry which is preliminary data.</text>
</comment>
<evidence type="ECO:0000256" key="2">
    <source>
        <dbReference type="ARBA" id="ARBA00023002"/>
    </source>
</evidence>
<dbReference type="Proteomes" id="UP000823909">
    <property type="component" value="Unassembled WGS sequence"/>
</dbReference>
<dbReference type="InterPro" id="IPR030664">
    <property type="entry name" value="SdhA/FrdA/AprA"/>
</dbReference>
<dbReference type="PANTHER" id="PTHR11632">
    <property type="entry name" value="SUCCINATE DEHYDROGENASE 2 FLAVOPROTEIN SUBUNIT"/>
    <property type="match status" value="1"/>
</dbReference>
<accession>A0A9D2U810</accession>
<dbReference type="GO" id="GO:0050660">
    <property type="term" value="F:flavin adenine dinucleotide binding"/>
    <property type="evidence" value="ECO:0007669"/>
    <property type="project" value="TreeGrafter"/>
</dbReference>
<dbReference type="InterPro" id="IPR036188">
    <property type="entry name" value="FAD/NAD-bd_sf"/>
</dbReference>
<dbReference type="Gene3D" id="3.90.700.10">
    <property type="entry name" value="Succinate dehydrogenase/fumarate reductase flavoprotein, catalytic domain"/>
    <property type="match status" value="1"/>
</dbReference>
<keyword evidence="2" id="KW-0560">Oxidoreductase</keyword>
<evidence type="ECO:0000313" key="4">
    <source>
        <dbReference type="EMBL" id="HJD42664.1"/>
    </source>
</evidence>
<feature type="domain" description="FAD-dependent oxidoreductase 2 FAD-binding" evidence="3">
    <location>
        <begin position="18"/>
        <end position="261"/>
    </location>
</feature>
<dbReference type="Gene3D" id="3.50.50.60">
    <property type="entry name" value="FAD/NAD(P)-binding domain"/>
    <property type="match status" value="2"/>
</dbReference>
<gene>
    <name evidence="4" type="ORF">H9910_06610</name>
</gene>
<dbReference type="Pfam" id="PF00890">
    <property type="entry name" value="FAD_binding_2"/>
    <property type="match status" value="2"/>
</dbReference>
<dbReference type="GO" id="GO:0033765">
    <property type="term" value="F:steroid dehydrogenase activity, acting on the CH-CH group of donors"/>
    <property type="evidence" value="ECO:0007669"/>
    <property type="project" value="UniProtKB-ARBA"/>
</dbReference>
<dbReference type="AlphaFoldDB" id="A0A9D2U810"/>